<organism evidence="1 2">
    <name type="scientific">Saccharopolyspora elongata</name>
    <dbReference type="NCBI Taxonomy" id="2530387"/>
    <lineage>
        <taxon>Bacteria</taxon>
        <taxon>Bacillati</taxon>
        <taxon>Actinomycetota</taxon>
        <taxon>Actinomycetes</taxon>
        <taxon>Pseudonocardiales</taxon>
        <taxon>Pseudonocardiaceae</taxon>
        <taxon>Saccharopolyspora</taxon>
    </lineage>
</organism>
<comment type="caution">
    <text evidence="1">The sequence shown here is derived from an EMBL/GenBank/DDBJ whole genome shotgun (WGS) entry which is preliminary data.</text>
</comment>
<dbReference type="OrthoDB" id="3370651at2"/>
<gene>
    <name evidence="1" type="ORF">E1288_35790</name>
</gene>
<proteinExistence type="predicted"/>
<dbReference type="Proteomes" id="UP000294947">
    <property type="component" value="Unassembled WGS sequence"/>
</dbReference>
<evidence type="ECO:0008006" key="3">
    <source>
        <dbReference type="Google" id="ProtNLM"/>
    </source>
</evidence>
<evidence type="ECO:0000313" key="1">
    <source>
        <dbReference type="EMBL" id="TDD40295.1"/>
    </source>
</evidence>
<evidence type="ECO:0000313" key="2">
    <source>
        <dbReference type="Proteomes" id="UP000294947"/>
    </source>
</evidence>
<dbReference type="RefSeq" id="WP_132493122.1">
    <property type="nucleotide sequence ID" value="NZ_SMKW01000071.1"/>
</dbReference>
<sequence>MGDDVAAVAAKIREAMAKLPPEAFQMAGERIDEAGTELYPLALETNDDELAAVIAALGEAREEIDQAWQICLKVRDACTAYLKSIGAAEPCAPAASGGGSVGQPRHVIAKDGSQYPPEAGTVVDVLPRRVQEGKPGEKTVGFVDGSVTSSFVSGIDQTWTPAVLARAREVGISRHFARFVSSHVEMKVAAMMTQTGKQHSELVINHVPCGSQPTQPPGCDQVIERFLPKGFTLTVHGTTQAGRPFSKTYRGQA</sequence>
<name>A0A4R4Y7E3_9PSEU</name>
<keyword evidence="2" id="KW-1185">Reference proteome</keyword>
<dbReference type="InterPro" id="IPR032724">
    <property type="entry name" value="SCP1.201-like"/>
</dbReference>
<accession>A0A4R4Y7E3</accession>
<dbReference type="EMBL" id="SMKW01000071">
    <property type="protein sequence ID" value="TDD40295.1"/>
    <property type="molecule type" value="Genomic_DNA"/>
</dbReference>
<protein>
    <recommendedName>
        <fullName evidence="3">Nucleic acid/nucleotide deaminase of polymorphic system toxin</fullName>
    </recommendedName>
</protein>
<dbReference type="AlphaFoldDB" id="A0A4R4Y7E3"/>
<reference evidence="1 2" key="1">
    <citation type="submission" date="2019-03" db="EMBL/GenBank/DDBJ databases">
        <title>Draft genome sequences of novel Actinobacteria.</title>
        <authorList>
            <person name="Sahin N."/>
            <person name="Ay H."/>
            <person name="Saygin H."/>
        </authorList>
    </citation>
    <scope>NUCLEOTIDE SEQUENCE [LARGE SCALE GENOMIC DNA]</scope>
    <source>
        <strain evidence="1 2">7K502</strain>
    </source>
</reference>
<dbReference type="Pfam" id="PF14428">
    <property type="entry name" value="DddA-like"/>
    <property type="match status" value="1"/>
</dbReference>